<dbReference type="GO" id="GO:0015980">
    <property type="term" value="P:energy derivation by oxidation of organic compounds"/>
    <property type="evidence" value="ECO:0007669"/>
    <property type="project" value="UniProtKB-ARBA"/>
</dbReference>
<evidence type="ECO:0000256" key="2">
    <source>
        <dbReference type="ARBA" id="ARBA00001966"/>
    </source>
</evidence>
<dbReference type="Pfam" id="PF01077">
    <property type="entry name" value="NIR_SIR"/>
    <property type="match status" value="1"/>
</dbReference>
<dbReference type="Gene3D" id="1.10.10.1100">
    <property type="entry name" value="BFD-like [2Fe-2S]-binding domain"/>
    <property type="match status" value="1"/>
</dbReference>
<evidence type="ECO:0000256" key="3">
    <source>
        <dbReference type="ARBA" id="ARBA00001974"/>
    </source>
</evidence>
<keyword evidence="13" id="KW-0408">Iron</keyword>
<dbReference type="OrthoDB" id="432169at2759"/>
<dbReference type="UniPathway" id="UPA00653"/>
<evidence type="ECO:0000256" key="9">
    <source>
        <dbReference type="ARBA" id="ARBA00022714"/>
    </source>
</evidence>
<dbReference type="SUPFAM" id="SSF56014">
    <property type="entry name" value="Nitrite and sulphite reductase 4Fe-4S domain-like"/>
    <property type="match status" value="1"/>
</dbReference>
<evidence type="ECO:0000256" key="6">
    <source>
        <dbReference type="ARBA" id="ARBA00022485"/>
    </source>
</evidence>
<evidence type="ECO:0000259" key="22">
    <source>
        <dbReference type="PROSITE" id="PS51296"/>
    </source>
</evidence>
<sequence>MSWSTSSPGMAISRVPEGVEVNGDIKPAPTQRKKVVVVGLGMVGIAFVEKLLKLDAKRREYDVVVIGDEPHLAYNRVGLTSFFQHRQVESLYLNPESWYKGHPSGSFSYHLNTLATEIKPQDKVIVTAQGDTIPYDILVLATGSDAVLPRHTPGHDAKGVFVYRTIEDLQKLIAFSATVKGTTGCVVGGGLLGLEAAKAMMDLEEFQQVKLIERNRWVLSRQLDGDAGAMVVELVRNLGLDVMLSKRVGRILTNADNAVRGLVFEDGEEMECSCIMFAIGIKARDDLARTAGLKCADRGGGVVIDNNLRTSDPHIYAIGECASWENQTFGLIAPGVEQADVLSFNLTQAKVHSPRTFKRPDLSTKLKLLGVEVASFGDFFADRDGPKDLPGRHVKRENKKGIGSQDKVRNLTDGPPPPAVKALTYRDPFAAVYKKYLFTMDGKYLLGGMMIGDTKDYVKLVPMVKNKKQLEVPPSQFIIGASKDGDENADDLTDDTQICSCHNVTKGDVASVVKDGSCKSIGDVKSCTKAGTGCGGCMPLVQSIFNKAMKDMGQEVLNHLCPHFKFSRADLYNIIYVKKLKDFGAVMRDSGNDPNSLGCEVCKPAIASILSSMFNKHVMERPLHGLQDTNDKYLGNIQRNGTFSVVPRVAGGEISPDKLIVIGQVAKKYGLYTKITGGQRIDMFGAKKQDLLDIWSELVAAGLESGHAYAKSLRTVKSCVGTTWCRFGIGDSVGLAIRLEERYKSIRAPHKIKGGVSGCVRECAEAQNKDFGCIATEKGFNIFVGGNGGATPRHSEILAKDVPPDDVIPILDRYLMFYVRTADRLQRTARWVENLPGGIQYLREVILEDKLGICAELEKQMQELVDTFFCEWNEVLSDPTKRRAFQQFANTEDNREPAVEKVEERGQSRPAYWAKDPVHEDFKGTRWSSLTWQPIVEANKFQDLDTGSSQTVIRGDTQLAIFKLKGKYYASQQMCPHRRTFGLSDGLVGEVTSPDCKESKFYVSCPYHKRNFQLNGGVEFDEKDAGAGSCSNDNTMSIATFPAEEREDGWVYLKLPPVQEMDNVLGTGKWTVKKDEAPNPFASLDKMLGYDKGLRPQKTVGPVPGTGNVRAGREIGVVAQKRIDW</sequence>
<dbReference type="CDD" id="cd19944">
    <property type="entry name" value="NirB_Fer2_BFD-like_2"/>
    <property type="match status" value="1"/>
</dbReference>
<keyword evidence="12" id="KW-0560">Oxidoreductase</keyword>
<comment type="cofactor">
    <cofactor evidence="16">
        <name>[2Fe-2S] cluster</name>
        <dbReference type="ChEBI" id="CHEBI:190135"/>
    </cofactor>
</comment>
<evidence type="ECO:0000256" key="15">
    <source>
        <dbReference type="ARBA" id="ARBA00023063"/>
    </source>
</evidence>
<evidence type="ECO:0000313" key="23">
    <source>
        <dbReference type="EMBL" id="EXJ53319.1"/>
    </source>
</evidence>
<dbReference type="InterPro" id="IPR045854">
    <property type="entry name" value="NO2/SO3_Rdtase_4Fe4S_sf"/>
</dbReference>
<dbReference type="PANTHER" id="PTHR43809:SF1">
    <property type="entry name" value="NITRITE REDUCTASE (NADH) LARGE SUBUNIT"/>
    <property type="match status" value="1"/>
</dbReference>
<dbReference type="GO" id="GO:0046872">
    <property type="term" value="F:metal ion binding"/>
    <property type="evidence" value="ECO:0007669"/>
    <property type="project" value="UniProtKB-KW"/>
</dbReference>
<dbReference type="GO" id="GO:0051537">
    <property type="term" value="F:2 iron, 2 sulfur cluster binding"/>
    <property type="evidence" value="ECO:0007669"/>
    <property type="project" value="UniProtKB-KW"/>
</dbReference>
<dbReference type="eggNOG" id="KOG1336">
    <property type="taxonomic scope" value="Eukaryota"/>
</dbReference>
<dbReference type="PRINTS" id="PR00397">
    <property type="entry name" value="SIROHAEM"/>
</dbReference>
<keyword evidence="15" id="KW-0534">Nitrate assimilation</keyword>
<dbReference type="SUPFAM" id="SSF50022">
    <property type="entry name" value="ISP domain"/>
    <property type="match status" value="1"/>
</dbReference>
<comment type="similarity">
    <text evidence="5">Belongs to the nitrite and sulfite reductase 4Fe-4S domain family.</text>
</comment>
<dbReference type="HOGENOM" id="CLU_003291_0_0_1"/>
<dbReference type="Gene3D" id="2.102.10.10">
    <property type="entry name" value="Rieske [2Fe-2S] iron-sulphur domain"/>
    <property type="match status" value="1"/>
</dbReference>
<dbReference type="Proteomes" id="UP000019471">
    <property type="component" value="Unassembled WGS sequence"/>
</dbReference>
<evidence type="ECO:0000256" key="5">
    <source>
        <dbReference type="ARBA" id="ARBA00010429"/>
    </source>
</evidence>
<protein>
    <recommendedName>
        <fullName evidence="20">Nitrite reductase [NAD(P)H]</fullName>
        <ecNumber evidence="19">1.7.1.4</ecNumber>
    </recommendedName>
</protein>
<comment type="caution">
    <text evidence="23">The sequence shown here is derived from an EMBL/GenBank/DDBJ whole genome shotgun (WGS) entry which is preliminary data.</text>
</comment>
<dbReference type="AlphaFoldDB" id="W9W417"/>
<dbReference type="InterPro" id="IPR007419">
    <property type="entry name" value="BFD-like_2Fe2S-bd_dom"/>
</dbReference>
<organism evidence="23 24">
    <name type="scientific">Cladophialophora psammophila CBS 110553</name>
    <dbReference type="NCBI Taxonomy" id="1182543"/>
    <lineage>
        <taxon>Eukaryota</taxon>
        <taxon>Fungi</taxon>
        <taxon>Dikarya</taxon>
        <taxon>Ascomycota</taxon>
        <taxon>Pezizomycotina</taxon>
        <taxon>Eurotiomycetes</taxon>
        <taxon>Chaetothyriomycetidae</taxon>
        <taxon>Chaetothyriales</taxon>
        <taxon>Herpotrichiellaceae</taxon>
        <taxon>Cladophialophora</taxon>
    </lineage>
</organism>
<dbReference type="NCBIfam" id="TIGR02378">
    <property type="entry name" value="nirD_assim_sml"/>
    <property type="match status" value="1"/>
</dbReference>
<dbReference type="GO" id="GO:0051539">
    <property type="term" value="F:4 iron, 4 sulfur cluster binding"/>
    <property type="evidence" value="ECO:0007669"/>
    <property type="project" value="UniProtKB-KW"/>
</dbReference>
<keyword evidence="10" id="KW-0479">Metal-binding</keyword>
<dbReference type="FunFam" id="3.30.413.10:FF:000007">
    <property type="entry name" value="Nitrite reductase [NAD(P)H] large subunit"/>
    <property type="match status" value="1"/>
</dbReference>
<feature type="region of interest" description="Disordered" evidence="21">
    <location>
        <begin position="387"/>
        <end position="415"/>
    </location>
</feature>
<dbReference type="RefSeq" id="XP_007752196.1">
    <property type="nucleotide sequence ID" value="XM_007754006.1"/>
</dbReference>
<dbReference type="GO" id="GO:0020037">
    <property type="term" value="F:heme binding"/>
    <property type="evidence" value="ECO:0007669"/>
    <property type="project" value="InterPro"/>
</dbReference>
<evidence type="ECO:0000256" key="20">
    <source>
        <dbReference type="ARBA" id="ARBA00070300"/>
    </source>
</evidence>
<evidence type="ECO:0000256" key="14">
    <source>
        <dbReference type="ARBA" id="ARBA00023014"/>
    </source>
</evidence>
<evidence type="ECO:0000256" key="4">
    <source>
        <dbReference type="ARBA" id="ARBA00005096"/>
    </source>
</evidence>
<comment type="cofactor">
    <cofactor evidence="1">
        <name>siroheme</name>
        <dbReference type="ChEBI" id="CHEBI:60052"/>
    </cofactor>
</comment>
<dbReference type="InterPro" id="IPR006067">
    <property type="entry name" value="NO2/SO3_Rdtase_4Fe4S_dom"/>
</dbReference>
<feature type="domain" description="Rieske" evidence="22">
    <location>
        <begin position="932"/>
        <end position="1052"/>
    </location>
</feature>
<dbReference type="GO" id="GO:0042128">
    <property type="term" value="P:nitrate assimilation"/>
    <property type="evidence" value="ECO:0007669"/>
    <property type="project" value="UniProtKB-UniPathway"/>
</dbReference>
<name>W9W417_9EURO</name>
<dbReference type="GO" id="GO:0008942">
    <property type="term" value="F:nitrite reductase [NAD(P)H] activity"/>
    <property type="evidence" value="ECO:0007669"/>
    <property type="project" value="UniProtKB-EC"/>
</dbReference>
<comment type="cofactor">
    <cofactor evidence="3">
        <name>FAD</name>
        <dbReference type="ChEBI" id="CHEBI:57692"/>
    </cofactor>
</comment>
<evidence type="ECO:0000256" key="21">
    <source>
        <dbReference type="SAM" id="MobiDB-lite"/>
    </source>
</evidence>
<dbReference type="Pfam" id="PF00355">
    <property type="entry name" value="Rieske"/>
    <property type="match status" value="1"/>
</dbReference>
<dbReference type="GeneID" id="19198123"/>
<evidence type="ECO:0000256" key="18">
    <source>
        <dbReference type="ARBA" id="ARBA00051413"/>
    </source>
</evidence>
<keyword evidence="7" id="KW-0349">Heme</keyword>
<comment type="cofactor">
    <cofactor evidence="2">
        <name>[4Fe-4S] cluster</name>
        <dbReference type="ChEBI" id="CHEBI:49883"/>
    </cofactor>
</comment>
<dbReference type="Pfam" id="PF04324">
    <property type="entry name" value="Fer2_BFD"/>
    <property type="match status" value="1"/>
</dbReference>
<dbReference type="InterPro" id="IPR023753">
    <property type="entry name" value="FAD/NAD-binding_dom"/>
</dbReference>
<comment type="catalytic activity">
    <reaction evidence="17">
        <text>NH4(+) + 3 NAD(+) + 2 H2O = nitrite + 3 NADH + 5 H(+)</text>
        <dbReference type="Rhea" id="RHEA:24628"/>
        <dbReference type="ChEBI" id="CHEBI:15377"/>
        <dbReference type="ChEBI" id="CHEBI:15378"/>
        <dbReference type="ChEBI" id="CHEBI:16301"/>
        <dbReference type="ChEBI" id="CHEBI:28938"/>
        <dbReference type="ChEBI" id="CHEBI:57540"/>
        <dbReference type="ChEBI" id="CHEBI:57945"/>
        <dbReference type="EC" id="1.7.1.4"/>
    </reaction>
</comment>
<accession>W9W417</accession>
<dbReference type="InterPro" id="IPR041854">
    <property type="entry name" value="BFD-like_2Fe2S-bd_dom_sf"/>
</dbReference>
<dbReference type="SUPFAM" id="SSF55124">
    <property type="entry name" value="Nitrite/Sulfite reductase N-terminal domain-like"/>
    <property type="match status" value="1"/>
</dbReference>
<dbReference type="PRINTS" id="PR00368">
    <property type="entry name" value="FADPNR"/>
</dbReference>
<dbReference type="InterPro" id="IPR012748">
    <property type="entry name" value="Rieske-like_NirD"/>
</dbReference>
<reference evidence="23 24" key="1">
    <citation type="submission" date="2013-03" db="EMBL/GenBank/DDBJ databases">
        <title>The Genome Sequence of Cladophialophora psammophila CBS 110553.</title>
        <authorList>
            <consortium name="The Broad Institute Genomics Platform"/>
            <person name="Cuomo C."/>
            <person name="de Hoog S."/>
            <person name="Gorbushina A."/>
            <person name="Walker B."/>
            <person name="Young S.K."/>
            <person name="Zeng Q."/>
            <person name="Gargeya S."/>
            <person name="Fitzgerald M."/>
            <person name="Haas B."/>
            <person name="Abouelleil A."/>
            <person name="Allen A.W."/>
            <person name="Alvarado L."/>
            <person name="Arachchi H.M."/>
            <person name="Berlin A.M."/>
            <person name="Chapman S.B."/>
            <person name="Gainer-Dewar J."/>
            <person name="Goldberg J."/>
            <person name="Griggs A."/>
            <person name="Gujja S."/>
            <person name="Hansen M."/>
            <person name="Howarth C."/>
            <person name="Imamovic A."/>
            <person name="Ireland A."/>
            <person name="Larimer J."/>
            <person name="McCowan C."/>
            <person name="Murphy C."/>
            <person name="Pearson M."/>
            <person name="Poon T.W."/>
            <person name="Priest M."/>
            <person name="Roberts A."/>
            <person name="Saif S."/>
            <person name="Shea T."/>
            <person name="Sisk P."/>
            <person name="Sykes S."/>
            <person name="Wortman J."/>
            <person name="Nusbaum C."/>
            <person name="Birren B."/>
        </authorList>
    </citation>
    <scope>NUCLEOTIDE SEQUENCE [LARGE SCALE GENOMIC DNA]</scope>
    <source>
        <strain evidence="23 24">CBS 110553</strain>
    </source>
</reference>
<dbReference type="InterPro" id="IPR006066">
    <property type="entry name" value="NO2/SO3_Rdtase_FeS/sirohaem_BS"/>
</dbReference>
<dbReference type="InterPro" id="IPR036136">
    <property type="entry name" value="Nit/Sulf_reduc_fer-like_dom_sf"/>
</dbReference>
<dbReference type="Gene3D" id="3.50.50.60">
    <property type="entry name" value="FAD/NAD(P)-binding domain"/>
    <property type="match status" value="2"/>
</dbReference>
<evidence type="ECO:0000313" key="24">
    <source>
        <dbReference type="Proteomes" id="UP000019471"/>
    </source>
</evidence>
<gene>
    <name evidence="23" type="ORF">A1O5_13441</name>
</gene>
<keyword evidence="24" id="KW-1185">Reference proteome</keyword>
<dbReference type="EC" id="1.7.1.4" evidence="19"/>
<evidence type="ECO:0000256" key="1">
    <source>
        <dbReference type="ARBA" id="ARBA00001929"/>
    </source>
</evidence>
<keyword evidence="9" id="KW-0001">2Fe-2S</keyword>
<dbReference type="PROSITE" id="PS51296">
    <property type="entry name" value="RIESKE"/>
    <property type="match status" value="1"/>
</dbReference>
<proteinExistence type="inferred from homology"/>
<dbReference type="Pfam" id="PF03460">
    <property type="entry name" value="NIR_SIR_ferr"/>
    <property type="match status" value="1"/>
</dbReference>
<comment type="catalytic activity">
    <reaction evidence="18">
        <text>NH4(+) + 3 NADP(+) + 2 H2O = nitrite + 3 NADPH + 5 H(+)</text>
        <dbReference type="Rhea" id="RHEA:24632"/>
        <dbReference type="ChEBI" id="CHEBI:15377"/>
        <dbReference type="ChEBI" id="CHEBI:15378"/>
        <dbReference type="ChEBI" id="CHEBI:16301"/>
        <dbReference type="ChEBI" id="CHEBI:28938"/>
        <dbReference type="ChEBI" id="CHEBI:57783"/>
        <dbReference type="ChEBI" id="CHEBI:58349"/>
        <dbReference type="EC" id="1.7.1.4"/>
    </reaction>
</comment>
<keyword evidence="8" id="KW-0285">Flavoprotein</keyword>
<dbReference type="Pfam" id="PF07992">
    <property type="entry name" value="Pyr_redox_2"/>
    <property type="match status" value="1"/>
</dbReference>
<keyword evidence="11" id="KW-0274">FAD</keyword>
<dbReference type="InterPro" id="IPR005117">
    <property type="entry name" value="NiRdtase/SiRdtase_haem-b_fer"/>
</dbReference>
<dbReference type="SUPFAM" id="SSF51905">
    <property type="entry name" value="FAD/NAD(P)-binding domain"/>
    <property type="match status" value="2"/>
</dbReference>
<dbReference type="FunFam" id="1.10.10.1100:FF:000002">
    <property type="entry name" value="Nitrite reductase large subunit"/>
    <property type="match status" value="1"/>
</dbReference>
<evidence type="ECO:0000256" key="7">
    <source>
        <dbReference type="ARBA" id="ARBA00022617"/>
    </source>
</evidence>
<dbReference type="PANTHER" id="PTHR43809">
    <property type="entry name" value="NITRITE REDUCTASE (NADH) LARGE SUBUNIT"/>
    <property type="match status" value="1"/>
</dbReference>
<dbReference type="STRING" id="1182543.W9W417"/>
<comment type="pathway">
    <text evidence="4">Nitrogen metabolism; nitrate reduction (assimilation).</text>
</comment>
<dbReference type="InterPro" id="IPR036188">
    <property type="entry name" value="FAD/NAD-bd_sf"/>
</dbReference>
<evidence type="ECO:0000256" key="13">
    <source>
        <dbReference type="ARBA" id="ARBA00023004"/>
    </source>
</evidence>
<dbReference type="Gene3D" id="3.30.413.10">
    <property type="entry name" value="Sulfite Reductase Hemoprotein, domain 1"/>
    <property type="match status" value="1"/>
</dbReference>
<dbReference type="EMBL" id="AMGX01000057">
    <property type="protein sequence ID" value="EXJ53319.1"/>
    <property type="molecule type" value="Genomic_DNA"/>
</dbReference>
<evidence type="ECO:0000256" key="16">
    <source>
        <dbReference type="ARBA" id="ARBA00034078"/>
    </source>
</evidence>
<dbReference type="InterPro" id="IPR036922">
    <property type="entry name" value="Rieske_2Fe-2S_sf"/>
</dbReference>
<evidence type="ECO:0000256" key="10">
    <source>
        <dbReference type="ARBA" id="ARBA00022723"/>
    </source>
</evidence>
<dbReference type="InterPro" id="IPR052034">
    <property type="entry name" value="NasD-like"/>
</dbReference>
<evidence type="ECO:0000256" key="8">
    <source>
        <dbReference type="ARBA" id="ARBA00022630"/>
    </source>
</evidence>
<dbReference type="InterPro" id="IPR017941">
    <property type="entry name" value="Rieske_2Fe-2S"/>
</dbReference>
<evidence type="ECO:0000256" key="17">
    <source>
        <dbReference type="ARBA" id="ARBA00050114"/>
    </source>
</evidence>
<evidence type="ECO:0000256" key="11">
    <source>
        <dbReference type="ARBA" id="ARBA00022827"/>
    </source>
</evidence>
<keyword evidence="14" id="KW-0411">Iron-sulfur</keyword>
<evidence type="ECO:0000256" key="12">
    <source>
        <dbReference type="ARBA" id="ARBA00023002"/>
    </source>
</evidence>
<keyword evidence="6" id="KW-0004">4Fe-4S</keyword>
<evidence type="ECO:0000256" key="19">
    <source>
        <dbReference type="ARBA" id="ARBA00066907"/>
    </source>
</evidence>